<evidence type="ECO:0000313" key="2">
    <source>
        <dbReference type="EMBL" id="CAB1436366.1"/>
    </source>
</evidence>
<proteinExistence type="predicted"/>
<comment type="caution">
    <text evidence="2">The sequence shown here is derived from an EMBL/GenBank/DDBJ whole genome shotgun (WGS) entry which is preliminary data.</text>
</comment>
<dbReference type="AlphaFoldDB" id="A0A9N7UU55"/>
<accession>A0A9N7UU55</accession>
<organism evidence="2 3">
    <name type="scientific">Pleuronectes platessa</name>
    <name type="common">European plaice</name>
    <dbReference type="NCBI Taxonomy" id="8262"/>
    <lineage>
        <taxon>Eukaryota</taxon>
        <taxon>Metazoa</taxon>
        <taxon>Chordata</taxon>
        <taxon>Craniata</taxon>
        <taxon>Vertebrata</taxon>
        <taxon>Euteleostomi</taxon>
        <taxon>Actinopterygii</taxon>
        <taxon>Neopterygii</taxon>
        <taxon>Teleostei</taxon>
        <taxon>Neoteleostei</taxon>
        <taxon>Acanthomorphata</taxon>
        <taxon>Carangaria</taxon>
        <taxon>Pleuronectiformes</taxon>
        <taxon>Pleuronectoidei</taxon>
        <taxon>Pleuronectidae</taxon>
        <taxon>Pleuronectes</taxon>
    </lineage>
</organism>
<keyword evidence="3" id="KW-1185">Reference proteome</keyword>
<feature type="compositionally biased region" description="Gly residues" evidence="1">
    <location>
        <begin position="247"/>
        <end position="273"/>
    </location>
</feature>
<name>A0A9N7UU55_PLEPL</name>
<feature type="region of interest" description="Disordered" evidence="1">
    <location>
        <begin position="380"/>
        <end position="402"/>
    </location>
</feature>
<gene>
    <name evidence="2" type="ORF">PLEPLA_LOCUS24398</name>
</gene>
<feature type="compositionally biased region" description="Polar residues" evidence="1">
    <location>
        <begin position="276"/>
        <end position="315"/>
    </location>
</feature>
<feature type="compositionally biased region" description="Basic and acidic residues" evidence="1">
    <location>
        <begin position="82"/>
        <end position="98"/>
    </location>
</feature>
<feature type="region of interest" description="Disordered" evidence="1">
    <location>
        <begin position="76"/>
        <end position="329"/>
    </location>
</feature>
<feature type="compositionally biased region" description="Gly residues" evidence="1">
    <location>
        <begin position="111"/>
        <end position="225"/>
    </location>
</feature>
<dbReference type="EMBL" id="CADEAL010001887">
    <property type="protein sequence ID" value="CAB1436366.1"/>
    <property type="molecule type" value="Genomic_DNA"/>
</dbReference>
<protein>
    <submittedName>
        <fullName evidence="2">Uncharacterized protein</fullName>
    </submittedName>
</protein>
<dbReference type="Proteomes" id="UP001153269">
    <property type="component" value="Unassembled WGS sequence"/>
</dbReference>
<feature type="compositionally biased region" description="Pro residues" evidence="1">
    <location>
        <begin position="320"/>
        <end position="329"/>
    </location>
</feature>
<reference evidence="2" key="1">
    <citation type="submission" date="2020-03" db="EMBL/GenBank/DDBJ databases">
        <authorList>
            <person name="Weist P."/>
        </authorList>
    </citation>
    <scope>NUCLEOTIDE SEQUENCE</scope>
</reference>
<evidence type="ECO:0000256" key="1">
    <source>
        <dbReference type="SAM" id="MobiDB-lite"/>
    </source>
</evidence>
<sequence>MSGHMQRRRNLWSFKSSLRDNVKCLKYPRHRRRHLCVLTASSSSSPSSPHLLFITRPLKAESIEDVGVPVPPHDVDPFSGAEEVKHGQWGRTEGRGGRTEGQWGRTEGRGGRTGGRGDGLKGGGDGLEGSGDGLKGGGDGLKGGGDGPEGGGDGPEGSGDGPEGGGDGPEGGGDGPEGGGDGPEGSGDGPEGGGDGPEGSGDGPEGGGDGPEGGGDGPKGGGDGPNGSEDGLKGGGDGLKGSEDGLKAGGDGLKGGGDGPNGSGDGLKGGGDGLKVTNNSVRGTSSDGMRTGQISWSHTSQISPESPPNSSSVLDQLSPPTGPTPPPRPLVSVKVRLLGPVVSQLPLHVPDSSSHCPRLVLKSLISSRAEGAVFTKSVETPHVRAEPSKELRDFVNKRDEER</sequence>
<evidence type="ECO:0000313" key="3">
    <source>
        <dbReference type="Proteomes" id="UP001153269"/>
    </source>
</evidence>